<organism evidence="1 2">
    <name type="scientific">Altericroceibacterium endophyticum</name>
    <dbReference type="NCBI Taxonomy" id="1808508"/>
    <lineage>
        <taxon>Bacteria</taxon>
        <taxon>Pseudomonadati</taxon>
        <taxon>Pseudomonadota</taxon>
        <taxon>Alphaproteobacteria</taxon>
        <taxon>Sphingomonadales</taxon>
        <taxon>Erythrobacteraceae</taxon>
        <taxon>Altericroceibacterium</taxon>
    </lineage>
</organism>
<evidence type="ECO:0000313" key="1">
    <source>
        <dbReference type="EMBL" id="MXO64957.1"/>
    </source>
</evidence>
<keyword evidence="2" id="KW-1185">Reference proteome</keyword>
<dbReference type="AlphaFoldDB" id="A0A6I4T1W9"/>
<dbReference type="EMBL" id="WTYT01000002">
    <property type="protein sequence ID" value="MXO64957.1"/>
    <property type="molecule type" value="Genomic_DNA"/>
</dbReference>
<dbReference type="Proteomes" id="UP000438476">
    <property type="component" value="Unassembled WGS sequence"/>
</dbReference>
<accession>A0A6I4T1W9</accession>
<dbReference type="RefSeq" id="WP_160735414.1">
    <property type="nucleotide sequence ID" value="NZ_WTYT01000002.1"/>
</dbReference>
<proteinExistence type="predicted"/>
<name>A0A6I4T1W9_9SPHN</name>
<comment type="caution">
    <text evidence="1">The sequence shown here is derived from an EMBL/GenBank/DDBJ whole genome shotgun (WGS) entry which is preliminary data.</text>
</comment>
<reference evidence="1 2" key="1">
    <citation type="submission" date="2019-12" db="EMBL/GenBank/DDBJ databases">
        <title>Genomic-based taxomic classification of the family Erythrobacteraceae.</title>
        <authorList>
            <person name="Xu L."/>
        </authorList>
    </citation>
    <scope>NUCLEOTIDE SEQUENCE [LARGE SCALE GENOMIC DNA]</scope>
    <source>
        <strain evidence="1 2">LMG 29518</strain>
    </source>
</reference>
<evidence type="ECO:0000313" key="2">
    <source>
        <dbReference type="Proteomes" id="UP000438476"/>
    </source>
</evidence>
<gene>
    <name evidence="1" type="ORF">GRI91_04245</name>
</gene>
<protein>
    <submittedName>
        <fullName evidence="1">Uncharacterized protein</fullName>
    </submittedName>
</protein>
<sequence>MPLDIAQTSSEADFPVKIEASSGLHMAGGKSIASEVDAADALIAMVASGTWQDPFERGGFHII</sequence>